<evidence type="ECO:0000313" key="3">
    <source>
        <dbReference type="Proteomes" id="UP001211065"/>
    </source>
</evidence>
<dbReference type="AlphaFoldDB" id="A0AAD5U260"/>
<evidence type="ECO:0000313" key="2">
    <source>
        <dbReference type="EMBL" id="KAJ3218519.1"/>
    </source>
</evidence>
<reference evidence="2" key="1">
    <citation type="submission" date="2020-05" db="EMBL/GenBank/DDBJ databases">
        <title>Phylogenomic resolution of chytrid fungi.</title>
        <authorList>
            <person name="Stajich J.E."/>
            <person name="Amses K."/>
            <person name="Simmons R."/>
            <person name="Seto K."/>
            <person name="Myers J."/>
            <person name="Bonds A."/>
            <person name="Quandt C.A."/>
            <person name="Barry K."/>
            <person name="Liu P."/>
            <person name="Grigoriev I."/>
            <person name="Longcore J.E."/>
            <person name="James T.Y."/>
        </authorList>
    </citation>
    <scope>NUCLEOTIDE SEQUENCE</scope>
    <source>
        <strain evidence="2">JEL0476</strain>
    </source>
</reference>
<dbReference type="InterPro" id="IPR009078">
    <property type="entry name" value="Ferritin-like_SF"/>
</dbReference>
<feature type="chain" id="PRO_5042154043" evidence="1">
    <location>
        <begin position="17"/>
        <end position="343"/>
    </location>
</feature>
<comment type="caution">
    <text evidence="2">The sequence shown here is derived from an EMBL/GenBank/DDBJ whole genome shotgun (WGS) entry which is preliminary data.</text>
</comment>
<feature type="signal peptide" evidence="1">
    <location>
        <begin position="1"/>
        <end position="16"/>
    </location>
</feature>
<dbReference type="Proteomes" id="UP001211065">
    <property type="component" value="Unassembled WGS sequence"/>
</dbReference>
<dbReference type="Pfam" id="PF13668">
    <property type="entry name" value="Ferritin_2"/>
    <property type="match status" value="1"/>
</dbReference>
<keyword evidence="3" id="KW-1185">Reference proteome</keyword>
<dbReference type="EMBL" id="JADGJW010000377">
    <property type="protein sequence ID" value="KAJ3218519.1"/>
    <property type="molecule type" value="Genomic_DNA"/>
</dbReference>
<accession>A0AAD5U260</accession>
<evidence type="ECO:0000256" key="1">
    <source>
        <dbReference type="SAM" id="SignalP"/>
    </source>
</evidence>
<keyword evidence="1" id="KW-0732">Signal</keyword>
<dbReference type="SUPFAM" id="SSF47240">
    <property type="entry name" value="Ferritin-like"/>
    <property type="match status" value="1"/>
</dbReference>
<dbReference type="CDD" id="cd00657">
    <property type="entry name" value="Ferritin_like"/>
    <property type="match status" value="1"/>
</dbReference>
<sequence>MKFTTILAALCTLTVCAPVADNTRLEKRNYGGQRFGGNRDTIIIQINDNNGFNQGRNEQQQQGNDGIDLTVLNFALTLEFLEATFYADGLNRFDENRFLQEGFAGVRDQVNLVSFHEATHVKFLQDTIRATFGENQDVPSCRFNFEESLRDVKSMLSTALVFEKVGVAAYDGAISLIQRDIFKTAGAAIATIEGRHAAALNIIARQLPVPNSFDTPLGLRSVVTLVAPFIAGCDFQLPAQPFQSALTLEQEFGRWGNNVALGFSGDIVEGQTLHCNFQVGISHFRTQIQLERRGNGLLAQCLVPNELKGNFEATVFVVDEDRDIGITEDDHVLAGPAFLPLTF</sequence>
<organism evidence="2 3">
    <name type="scientific">Clydaea vesicula</name>
    <dbReference type="NCBI Taxonomy" id="447962"/>
    <lineage>
        <taxon>Eukaryota</taxon>
        <taxon>Fungi</taxon>
        <taxon>Fungi incertae sedis</taxon>
        <taxon>Chytridiomycota</taxon>
        <taxon>Chytridiomycota incertae sedis</taxon>
        <taxon>Chytridiomycetes</taxon>
        <taxon>Lobulomycetales</taxon>
        <taxon>Lobulomycetaceae</taxon>
        <taxon>Clydaea</taxon>
    </lineage>
</organism>
<name>A0AAD5U260_9FUNG</name>
<proteinExistence type="predicted"/>
<gene>
    <name evidence="2" type="ORF">HK099_005028</name>
</gene>
<protein>
    <submittedName>
        <fullName evidence="2">Uncharacterized protein</fullName>
    </submittedName>
</protein>